<sequence length="1264" mass="142200">MDPSRAGASNDTLNSIRSALEATLDPRVSNNIRVQALNHLESVKAQPFAPQYGFALANDLHQPEPVRYYGLQLLEYAVRYRWLDYSSGHTEQIRAWIQQLAANLRERDPLFIRNKVAQLWTEVAKRCWGDEWMDMDALLVRLWNAEMTADRGLANKLFVLYVLEMLNEDIAGSKEDSIAGLRCVVLGHALNEITIPEGLYREHMETRGSSVEVREHGPGWLARTSTFFADCVKQARASGGSDFTSTMSHCAVKALNALKPMVSWVSPKAVHEVGCVDCFFLPFHTSDAVLQTAATEALYALLARQFNAHFNDIWLDIVNQALRPDRISMIKHAFQQSVSDPGEDDEKHTLQEKLSEVLSMLTTYIAQQQQLVHQDGNDLPGFFELLVYALQSSSLLVSIPVLHAWTKLLASQDGTVIDLVFRALGALLETCSSRLTRFEALPEESNHHVIHWLYEDFDTMPERHAFLGNYRRYCVSIIESIARSRPLEALEHVLAQTQSLLSSGPYARDRGFDASKWSKTSPSVLEFDAQFNVVISTLKGFSRWCVDINAIPTEDPLHDKAQQDKAAAVNMIQQWSTGVLNVHIDDPEAASQVLQILVTILRTVKQQYSIEFVLQVVQHILSMSLDDDQQQRAYSETVKAFEALRVIELQKIALGFPNDLLEVYQELEPRIATLAGKHAEDSRLVWGYRSFLFMIVHRAQRISQEVKVERLRSMLTPVYEAWQNQGLSQSMSSFQAFCDSMSLSGLPDFWQHYSFSTVADWSSQELDRPGQERQTQIQNRSQDDLPLRMTKSLLAATAEKLREDSEDFDIAATIWGPAIPLILPNLLPMLKHAQAFHNPNNWAQLPDEIQLVVKRTLQDRFWQSGISSESKDEFYARIAGSKTSFEGFASTVRGAMRNVREQGYHLIYLMTKFEESFYGLGEELSGGLSSALFDDARYLSANHLHPVINLVTGLVQRCPPHHRTVFLPQILKQLFTVMDAKIVGEWETIAAVAARDDGARDNDELSDEMRTESVLRQLTYSMVSFVTFLLDYDKMQQQAALIGAEGTPSNGHNGAHPSRPSLSDMVLSNPNILEPLILFCTHALRVRDTRCCTTITRVFRNMIPKFAGDSAPAPQVREFICTEVLKACITSLNEPYFADMQRDLAALIAQILLLYAPKTDTPRDVLRSLSGMDYTKVDKAVGKIVRSSNERTQRAVVLELLEGVRGVSIYESGKVDKGKVGASNGQKKERSTVKQQYMEVEQRPAVVDGSEVGLEELGGLFGDA</sequence>
<dbReference type="Pfam" id="PF03810">
    <property type="entry name" value="IBN_N"/>
    <property type="match status" value="1"/>
</dbReference>
<reference evidence="4" key="1">
    <citation type="journal article" date="2020" name="Stud. Mycol.">
        <title>101 Dothideomycetes genomes: a test case for predicting lifestyles and emergence of pathogens.</title>
        <authorList>
            <person name="Haridas S."/>
            <person name="Albert R."/>
            <person name="Binder M."/>
            <person name="Bloem J."/>
            <person name="Labutti K."/>
            <person name="Salamov A."/>
            <person name="Andreopoulos B."/>
            <person name="Baker S."/>
            <person name="Barry K."/>
            <person name="Bills G."/>
            <person name="Bluhm B."/>
            <person name="Cannon C."/>
            <person name="Castanera R."/>
            <person name="Culley D."/>
            <person name="Daum C."/>
            <person name="Ezra D."/>
            <person name="Gonzalez J."/>
            <person name="Henrissat B."/>
            <person name="Kuo A."/>
            <person name="Liang C."/>
            <person name="Lipzen A."/>
            <person name="Lutzoni F."/>
            <person name="Magnuson J."/>
            <person name="Mondo S."/>
            <person name="Nolan M."/>
            <person name="Ohm R."/>
            <person name="Pangilinan J."/>
            <person name="Park H.-J."/>
            <person name="Ramirez L."/>
            <person name="Alfaro M."/>
            <person name="Sun H."/>
            <person name="Tritt A."/>
            <person name="Yoshinaga Y."/>
            <person name="Zwiers L.-H."/>
            <person name="Turgeon B."/>
            <person name="Goodwin S."/>
            <person name="Spatafora J."/>
            <person name="Crous P."/>
            <person name="Grigoriev I."/>
        </authorList>
    </citation>
    <scope>NUCLEOTIDE SEQUENCE</scope>
    <source>
        <strain evidence="4">CBS 116435</strain>
    </source>
</reference>
<evidence type="ECO:0000313" key="4">
    <source>
        <dbReference type="EMBL" id="KAF2716188.1"/>
    </source>
</evidence>
<dbReference type="InterPro" id="IPR045478">
    <property type="entry name" value="Exportin-5_C"/>
</dbReference>
<organism evidence="4 5">
    <name type="scientific">Polychaeton citri CBS 116435</name>
    <dbReference type="NCBI Taxonomy" id="1314669"/>
    <lineage>
        <taxon>Eukaryota</taxon>
        <taxon>Fungi</taxon>
        <taxon>Dikarya</taxon>
        <taxon>Ascomycota</taxon>
        <taxon>Pezizomycotina</taxon>
        <taxon>Dothideomycetes</taxon>
        <taxon>Dothideomycetidae</taxon>
        <taxon>Capnodiales</taxon>
        <taxon>Capnodiaceae</taxon>
        <taxon>Polychaeton</taxon>
    </lineage>
</organism>
<dbReference type="GO" id="GO:0005737">
    <property type="term" value="C:cytoplasm"/>
    <property type="evidence" value="ECO:0007669"/>
    <property type="project" value="TreeGrafter"/>
</dbReference>
<dbReference type="GO" id="GO:0031267">
    <property type="term" value="F:small GTPase binding"/>
    <property type="evidence" value="ECO:0007669"/>
    <property type="project" value="InterPro"/>
</dbReference>
<gene>
    <name evidence="4" type="ORF">K431DRAFT_235895</name>
</gene>
<keyword evidence="5" id="KW-1185">Reference proteome</keyword>
<evidence type="ECO:0000256" key="1">
    <source>
        <dbReference type="ARBA" id="ARBA00009466"/>
    </source>
</evidence>
<dbReference type="PANTHER" id="PTHR11223:SF3">
    <property type="entry name" value="EXPORTIN-5"/>
    <property type="match status" value="1"/>
</dbReference>
<feature type="domain" description="Exportin-5 C-terminal" evidence="3">
    <location>
        <begin position="347"/>
        <end position="1207"/>
    </location>
</feature>
<dbReference type="GO" id="GO:0006405">
    <property type="term" value="P:RNA export from nucleus"/>
    <property type="evidence" value="ECO:0007669"/>
    <property type="project" value="TreeGrafter"/>
</dbReference>
<dbReference type="OrthoDB" id="2215036at2759"/>
<evidence type="ECO:0000313" key="5">
    <source>
        <dbReference type="Proteomes" id="UP000799441"/>
    </source>
</evidence>
<dbReference type="AlphaFoldDB" id="A0A9P4UJY3"/>
<proteinExistence type="inferred from homology"/>
<protein>
    <recommendedName>
        <fullName evidence="6">Importin N-terminal domain-containing protein</fullName>
    </recommendedName>
</protein>
<dbReference type="GO" id="GO:0003723">
    <property type="term" value="F:RNA binding"/>
    <property type="evidence" value="ECO:0007669"/>
    <property type="project" value="TreeGrafter"/>
</dbReference>
<dbReference type="InterPro" id="IPR011989">
    <property type="entry name" value="ARM-like"/>
</dbReference>
<dbReference type="Proteomes" id="UP000799441">
    <property type="component" value="Unassembled WGS sequence"/>
</dbReference>
<dbReference type="GO" id="GO:0006611">
    <property type="term" value="P:protein export from nucleus"/>
    <property type="evidence" value="ECO:0007669"/>
    <property type="project" value="InterPro"/>
</dbReference>
<evidence type="ECO:0008006" key="6">
    <source>
        <dbReference type="Google" id="ProtNLM"/>
    </source>
</evidence>
<feature type="domain" description="Importin N-terminal" evidence="2">
    <location>
        <begin position="38"/>
        <end position="97"/>
    </location>
</feature>
<dbReference type="SUPFAM" id="SSF48371">
    <property type="entry name" value="ARM repeat"/>
    <property type="match status" value="1"/>
</dbReference>
<comment type="similarity">
    <text evidence="1">Belongs to the exportin family.</text>
</comment>
<dbReference type="GO" id="GO:0005049">
    <property type="term" value="F:nuclear export signal receptor activity"/>
    <property type="evidence" value="ECO:0007669"/>
    <property type="project" value="InterPro"/>
</dbReference>
<dbReference type="Pfam" id="PF19273">
    <property type="entry name" value="Exportin-5"/>
    <property type="match status" value="1"/>
</dbReference>
<name>A0A9P4UJY3_9PEZI</name>
<dbReference type="GO" id="GO:0042565">
    <property type="term" value="C:RNA nuclear export complex"/>
    <property type="evidence" value="ECO:0007669"/>
    <property type="project" value="TreeGrafter"/>
</dbReference>
<dbReference type="EMBL" id="MU003888">
    <property type="protein sequence ID" value="KAF2716188.1"/>
    <property type="molecule type" value="Genomic_DNA"/>
</dbReference>
<dbReference type="InterPro" id="IPR045065">
    <property type="entry name" value="XPO1/5"/>
</dbReference>
<dbReference type="InterPro" id="IPR001494">
    <property type="entry name" value="Importin-beta_N"/>
</dbReference>
<evidence type="ECO:0000259" key="2">
    <source>
        <dbReference type="Pfam" id="PF03810"/>
    </source>
</evidence>
<dbReference type="InterPro" id="IPR016024">
    <property type="entry name" value="ARM-type_fold"/>
</dbReference>
<accession>A0A9P4UJY3</accession>
<evidence type="ECO:0000259" key="3">
    <source>
        <dbReference type="Pfam" id="PF19273"/>
    </source>
</evidence>
<dbReference type="GO" id="GO:0005634">
    <property type="term" value="C:nucleus"/>
    <property type="evidence" value="ECO:0007669"/>
    <property type="project" value="TreeGrafter"/>
</dbReference>
<dbReference type="PANTHER" id="PTHR11223">
    <property type="entry name" value="EXPORTIN 1/5"/>
    <property type="match status" value="1"/>
</dbReference>
<comment type="caution">
    <text evidence="4">The sequence shown here is derived from an EMBL/GenBank/DDBJ whole genome shotgun (WGS) entry which is preliminary data.</text>
</comment>
<dbReference type="Gene3D" id="1.25.10.10">
    <property type="entry name" value="Leucine-rich Repeat Variant"/>
    <property type="match status" value="1"/>
</dbReference>